<evidence type="ECO:0000313" key="3">
    <source>
        <dbReference type="Proteomes" id="UP000185596"/>
    </source>
</evidence>
<dbReference type="PANTHER" id="PTHR35908:SF1">
    <property type="entry name" value="CONSERVED PROTEIN"/>
    <property type="match status" value="1"/>
</dbReference>
<proteinExistence type="predicted"/>
<dbReference type="InterPro" id="IPR029068">
    <property type="entry name" value="Glyas_Bleomycin-R_OHBP_Dase"/>
</dbReference>
<evidence type="ECO:0000313" key="2">
    <source>
        <dbReference type="EMBL" id="OLF18813.1"/>
    </source>
</evidence>
<name>A0A1Q8CWR6_9PSEU</name>
<dbReference type="AlphaFoldDB" id="A0A1Q8CWR6"/>
<accession>A0A1Q8CWR6</accession>
<organism evidence="2 3">
    <name type="scientific">Actinophytocola xanthii</name>
    <dbReference type="NCBI Taxonomy" id="1912961"/>
    <lineage>
        <taxon>Bacteria</taxon>
        <taxon>Bacillati</taxon>
        <taxon>Actinomycetota</taxon>
        <taxon>Actinomycetes</taxon>
        <taxon>Pseudonocardiales</taxon>
        <taxon>Pseudonocardiaceae</taxon>
    </lineage>
</organism>
<reference evidence="2 3" key="1">
    <citation type="submission" date="2016-12" db="EMBL/GenBank/DDBJ databases">
        <title>The draft genome sequence of Actinophytocola sp. 11-183.</title>
        <authorList>
            <person name="Wang W."/>
            <person name="Yuan L."/>
        </authorList>
    </citation>
    <scope>NUCLEOTIDE SEQUENCE [LARGE SCALE GENOMIC DNA]</scope>
    <source>
        <strain evidence="2 3">11-183</strain>
    </source>
</reference>
<feature type="domain" description="Glyoxalase-like" evidence="1">
    <location>
        <begin position="135"/>
        <end position="247"/>
    </location>
</feature>
<comment type="caution">
    <text evidence="2">The sequence shown here is derived from an EMBL/GenBank/DDBJ whole genome shotgun (WGS) entry which is preliminary data.</text>
</comment>
<dbReference type="OrthoDB" id="3295209at2"/>
<sequence>MATRLVQLHLKARDDAALGRFWAEALGWVVSSEAPGVTNLEPPGFAYPDPTALCIDVVADPQPKTGKNRVHVDLATTSAGHHADLVARLRELGATPTDLGQGDVPWTVLTDPEGNEFCVLEPRANHRDTGPIAVVVVDCADPHAMARFWDEAMDWTLHEVTDRRALLRSAQDVGPYVEFVRSTDVRTGWDPALRPRIHLDLRPYPGEDHQAEADRLRALGAVDIDFGQGEVPWTCFADPEGNEFCVLTPA</sequence>
<protein>
    <submittedName>
        <fullName evidence="2">Glyoxalase</fullName>
    </submittedName>
</protein>
<feature type="domain" description="Glyoxalase-like" evidence="1">
    <location>
        <begin position="9"/>
        <end position="120"/>
    </location>
</feature>
<dbReference type="Gene3D" id="3.10.180.10">
    <property type="entry name" value="2,3-Dihydroxybiphenyl 1,2-Dioxygenase, domain 1"/>
    <property type="match status" value="2"/>
</dbReference>
<dbReference type="CDD" id="cd06587">
    <property type="entry name" value="VOC"/>
    <property type="match status" value="1"/>
</dbReference>
<keyword evidence="3" id="KW-1185">Reference proteome</keyword>
<dbReference type="EMBL" id="MSIE01000005">
    <property type="protein sequence ID" value="OLF18813.1"/>
    <property type="molecule type" value="Genomic_DNA"/>
</dbReference>
<gene>
    <name evidence="2" type="ORF">BU204_04775</name>
</gene>
<dbReference type="STRING" id="1912961.BU204_04775"/>
<dbReference type="SUPFAM" id="SSF54593">
    <property type="entry name" value="Glyoxalase/Bleomycin resistance protein/Dihydroxybiphenyl dioxygenase"/>
    <property type="match status" value="2"/>
</dbReference>
<dbReference type="Proteomes" id="UP000185596">
    <property type="component" value="Unassembled WGS sequence"/>
</dbReference>
<dbReference type="PANTHER" id="PTHR35908">
    <property type="entry name" value="HYPOTHETICAL FUSION PROTEIN"/>
    <property type="match status" value="1"/>
</dbReference>
<dbReference type="InterPro" id="IPR041581">
    <property type="entry name" value="Glyoxalase_6"/>
</dbReference>
<dbReference type="Pfam" id="PF18029">
    <property type="entry name" value="Glyoxalase_6"/>
    <property type="match status" value="2"/>
</dbReference>
<evidence type="ECO:0000259" key="1">
    <source>
        <dbReference type="Pfam" id="PF18029"/>
    </source>
</evidence>
<dbReference type="RefSeq" id="WP_075124297.1">
    <property type="nucleotide sequence ID" value="NZ_MSIE01000005.1"/>
</dbReference>